<dbReference type="GeneID" id="109707497"/>
<dbReference type="GO" id="GO:0005200">
    <property type="term" value="F:structural constituent of cytoskeleton"/>
    <property type="evidence" value="ECO:0007669"/>
    <property type="project" value="TreeGrafter"/>
</dbReference>
<dbReference type="GO" id="GO:0034314">
    <property type="term" value="P:Arp2/3 complex-mediated actin nucleation"/>
    <property type="evidence" value="ECO:0007669"/>
    <property type="project" value="InterPro"/>
</dbReference>
<accession>A0A6P5ESV1</accession>
<dbReference type="RefSeq" id="XP_020084383.1">
    <property type="nucleotide sequence ID" value="XM_020228794.1"/>
</dbReference>
<reference evidence="7" key="2">
    <citation type="submission" date="2025-08" db="UniProtKB">
        <authorList>
            <consortium name="RefSeq"/>
        </authorList>
    </citation>
    <scope>IDENTIFICATION</scope>
    <source>
        <tissue evidence="7">Leaf</tissue>
    </source>
</reference>
<name>A0A6P5ESV1_ANACO</name>
<dbReference type="GO" id="GO:0051015">
    <property type="term" value="F:actin filament binding"/>
    <property type="evidence" value="ECO:0007669"/>
    <property type="project" value="TreeGrafter"/>
</dbReference>
<dbReference type="InterPro" id="IPR007188">
    <property type="entry name" value="ARPC2"/>
</dbReference>
<keyword evidence="5" id="KW-0206">Cytoskeleton</keyword>
<keyword evidence="6" id="KW-1185">Reference proteome</keyword>
<dbReference type="GO" id="GO:0005885">
    <property type="term" value="C:Arp2/3 protein complex"/>
    <property type="evidence" value="ECO:0007669"/>
    <property type="project" value="InterPro"/>
</dbReference>
<dbReference type="PANTHER" id="PTHR12058">
    <property type="entry name" value="ARP2/3 COMPLEX 34 KDA SUBUNIT"/>
    <property type="match status" value="1"/>
</dbReference>
<evidence type="ECO:0000313" key="7">
    <source>
        <dbReference type="RefSeq" id="XP_020084383.1"/>
    </source>
</evidence>
<evidence type="ECO:0000256" key="1">
    <source>
        <dbReference type="ARBA" id="ARBA00004245"/>
    </source>
</evidence>
<comment type="subcellular location">
    <subcellularLocation>
        <location evidence="1">Cytoplasm</location>
        <location evidence="1">Cytoskeleton</location>
    </subcellularLocation>
</comment>
<dbReference type="AlphaFoldDB" id="A0A6P5ESV1"/>
<dbReference type="SUPFAM" id="SSF69645">
    <property type="entry name" value="Arp2/3 complex subunits"/>
    <property type="match status" value="2"/>
</dbReference>
<evidence type="ECO:0000313" key="6">
    <source>
        <dbReference type="Proteomes" id="UP000515123"/>
    </source>
</evidence>
<dbReference type="Gene3D" id="3.30.1460.20">
    <property type="match status" value="2"/>
</dbReference>
<keyword evidence="3" id="KW-0963">Cytoplasm</keyword>
<dbReference type="GO" id="GO:0030041">
    <property type="term" value="P:actin filament polymerization"/>
    <property type="evidence" value="ECO:0007669"/>
    <property type="project" value="InterPro"/>
</dbReference>
<evidence type="ECO:0000256" key="5">
    <source>
        <dbReference type="ARBA" id="ARBA00023212"/>
    </source>
</evidence>
<dbReference type="InterPro" id="IPR034666">
    <property type="entry name" value="ARPC2/4"/>
</dbReference>
<evidence type="ECO:0000256" key="2">
    <source>
        <dbReference type="ARBA" id="ARBA00007192"/>
    </source>
</evidence>
<dbReference type="OrthoDB" id="148331at2759"/>
<keyword evidence="4" id="KW-0009">Actin-binding</keyword>
<protein>
    <submittedName>
        <fullName evidence="7">Actin-related protein 2/3 complex subunit 2B isoform X1</fullName>
    </submittedName>
</protein>
<comment type="similarity">
    <text evidence="2">Belongs to the ARPC2 family.</text>
</comment>
<dbReference type="Pfam" id="PF04045">
    <property type="entry name" value="P34-Arc"/>
    <property type="match status" value="1"/>
</dbReference>
<dbReference type="PANTHER" id="PTHR12058:SF1">
    <property type="entry name" value="ACTIN-RELATED PROTEIN 2_3 COMPLEX SUBUNIT 2B"/>
    <property type="match status" value="1"/>
</dbReference>
<reference evidence="6" key="1">
    <citation type="journal article" date="2015" name="Nat. Genet.">
        <title>The pineapple genome and the evolution of CAM photosynthesis.</title>
        <authorList>
            <person name="Ming R."/>
            <person name="VanBuren R."/>
            <person name="Wai C.M."/>
            <person name="Tang H."/>
            <person name="Schatz M.C."/>
            <person name="Bowers J.E."/>
            <person name="Lyons E."/>
            <person name="Wang M.L."/>
            <person name="Chen J."/>
            <person name="Biggers E."/>
            <person name="Zhang J."/>
            <person name="Huang L."/>
            <person name="Zhang L."/>
            <person name="Miao W."/>
            <person name="Zhang J."/>
            <person name="Ye Z."/>
            <person name="Miao C."/>
            <person name="Lin Z."/>
            <person name="Wang H."/>
            <person name="Zhou H."/>
            <person name="Yim W.C."/>
            <person name="Priest H.D."/>
            <person name="Zheng C."/>
            <person name="Woodhouse M."/>
            <person name="Edger P.P."/>
            <person name="Guyot R."/>
            <person name="Guo H.B."/>
            <person name="Guo H."/>
            <person name="Zheng G."/>
            <person name="Singh R."/>
            <person name="Sharma A."/>
            <person name="Min X."/>
            <person name="Zheng Y."/>
            <person name="Lee H."/>
            <person name="Gurtowski J."/>
            <person name="Sedlazeck F.J."/>
            <person name="Harkess A."/>
            <person name="McKain M.R."/>
            <person name="Liao Z."/>
            <person name="Fang J."/>
            <person name="Liu J."/>
            <person name="Zhang X."/>
            <person name="Zhang Q."/>
            <person name="Hu W."/>
            <person name="Qin Y."/>
            <person name="Wang K."/>
            <person name="Chen L.Y."/>
            <person name="Shirley N."/>
            <person name="Lin Y.R."/>
            <person name="Liu L.Y."/>
            <person name="Hernandez A.G."/>
            <person name="Wright C.L."/>
            <person name="Bulone V."/>
            <person name="Tuskan G.A."/>
            <person name="Heath K."/>
            <person name="Zee F."/>
            <person name="Moore P.H."/>
            <person name="Sunkar R."/>
            <person name="Leebens-Mack J.H."/>
            <person name="Mockler T."/>
            <person name="Bennetzen J.L."/>
            <person name="Freeling M."/>
            <person name="Sankoff D."/>
            <person name="Paterson A.H."/>
            <person name="Zhu X."/>
            <person name="Yang X."/>
            <person name="Smith J.A."/>
            <person name="Cushman J.C."/>
            <person name="Paull R.E."/>
            <person name="Yu Q."/>
        </authorList>
    </citation>
    <scope>NUCLEOTIDE SEQUENCE [LARGE SCALE GENOMIC DNA]</scope>
    <source>
        <strain evidence="6">cv. F153</strain>
    </source>
</reference>
<sequence>MMMRAGSFASKSRNCRLSSSSLNRTLHGVVVRKRREGMAYFNRESRALLEILNNLQRAEKQTTIDHSFYEFGLIRYHIQVSPSDPEDIRLSVLTPPLSADASYSNGLPDCTLQDIRRKYSNFAEVIEPPREGFLLTLKLNFARLPRVKDRAKAINDVSSLQAVILSSQLKDILWNLGSKERVHATCKPFKLVYHPQEPFFVSRAPEKITAIFPMCFKDNSDVVLATSFFQELTELGNSTAFSKAPRCTWSPIPPAELRGENFEYLTTNGGFVSVDVFPYHVEGTKGDQTAWILLNFIGYVKYHVKCTRGFVQRRMRQRLETLAEVIQQARIKGYVSNKKLQSRKKGRKLMMGFLKLKKLKKGCSVFTDQIKRLRSRIKIKGFDRLRRNWFRVPRISASKKCSKLD</sequence>
<gene>
    <name evidence="7" type="primary">LOC109707497</name>
</gene>
<dbReference type="Proteomes" id="UP000515123">
    <property type="component" value="Linkage group 3"/>
</dbReference>
<proteinExistence type="inferred from homology"/>
<evidence type="ECO:0000256" key="3">
    <source>
        <dbReference type="ARBA" id="ARBA00022490"/>
    </source>
</evidence>
<organism evidence="6 7">
    <name type="scientific">Ananas comosus</name>
    <name type="common">Pineapple</name>
    <name type="synonym">Ananas ananas</name>
    <dbReference type="NCBI Taxonomy" id="4615"/>
    <lineage>
        <taxon>Eukaryota</taxon>
        <taxon>Viridiplantae</taxon>
        <taxon>Streptophyta</taxon>
        <taxon>Embryophyta</taxon>
        <taxon>Tracheophyta</taxon>
        <taxon>Spermatophyta</taxon>
        <taxon>Magnoliopsida</taxon>
        <taxon>Liliopsida</taxon>
        <taxon>Poales</taxon>
        <taxon>Bromeliaceae</taxon>
        <taxon>Bromelioideae</taxon>
        <taxon>Ananas</taxon>
    </lineage>
</organism>
<evidence type="ECO:0000256" key="4">
    <source>
        <dbReference type="ARBA" id="ARBA00023203"/>
    </source>
</evidence>